<keyword evidence="2" id="KW-1185">Reference proteome</keyword>
<reference evidence="1 2" key="1">
    <citation type="submission" date="2021-02" db="EMBL/GenBank/DDBJ databases">
        <title>De Novo genome assembly of isolated myxobacteria.</title>
        <authorList>
            <person name="Stevens D.C."/>
        </authorList>
    </citation>
    <scope>NUCLEOTIDE SEQUENCE [LARGE SCALE GENOMIC DNA]</scope>
    <source>
        <strain evidence="1 2">SCHIC003</strain>
    </source>
</reference>
<name>A0ABX7MYE2_9BACT</name>
<dbReference type="Proteomes" id="UP000663090">
    <property type="component" value="Chromosome"/>
</dbReference>
<evidence type="ECO:0000313" key="1">
    <source>
        <dbReference type="EMBL" id="QSQ11214.1"/>
    </source>
</evidence>
<protein>
    <submittedName>
        <fullName evidence="1">Uncharacterized protein</fullName>
    </submittedName>
</protein>
<evidence type="ECO:0000313" key="2">
    <source>
        <dbReference type="Proteomes" id="UP000663090"/>
    </source>
</evidence>
<gene>
    <name evidence="1" type="ORF">JY572_22615</name>
</gene>
<proteinExistence type="predicted"/>
<dbReference type="RefSeq" id="WP_206712971.1">
    <property type="nucleotide sequence ID" value="NZ_CP071091.1"/>
</dbReference>
<sequence length="273" mass="30616">MMTELSFPHPVLGHDDDLTGALSPLQLKVESDVNRVVLSIPELTVSNPTLRELIRQRFAVFAVRVQCNSTYFRETWHTHESRILLEVPASRLANRVEVSVRIVSSVELPHYKPEGIHPDYGDAAFSINQGDVLALGETMAFMADKDFDPLAGAVNSFMRVEKGHFNTGPFTTDFDGDLVFIRVAGLDYDNYLQLRSHAPQVLHSALVLPVLMEAIALVRTREDFANLKWAQHLRTMMDANEILAETPLLDAAQAILRSPFSRTCAEARIFDED</sequence>
<organism evidence="1 2">
    <name type="scientific">Myxococcus landrumensis</name>
    <dbReference type="NCBI Taxonomy" id="2813577"/>
    <lineage>
        <taxon>Bacteria</taxon>
        <taxon>Pseudomonadati</taxon>
        <taxon>Myxococcota</taxon>
        <taxon>Myxococcia</taxon>
        <taxon>Myxococcales</taxon>
        <taxon>Cystobacterineae</taxon>
        <taxon>Myxococcaceae</taxon>
        <taxon>Myxococcus</taxon>
    </lineage>
</organism>
<accession>A0ABX7MYE2</accession>
<dbReference type="EMBL" id="CP071091">
    <property type="protein sequence ID" value="QSQ11214.1"/>
    <property type="molecule type" value="Genomic_DNA"/>
</dbReference>